<evidence type="ECO:0000313" key="3">
    <source>
        <dbReference type="Proteomes" id="UP000554766"/>
    </source>
</evidence>
<evidence type="ECO:0000313" key="2">
    <source>
        <dbReference type="EMBL" id="NYR16629.1"/>
    </source>
</evidence>
<accession>A0A7L4PCD4</accession>
<name>A0A7L4PCD4_9CREN</name>
<gene>
    <name evidence="2" type="ORF">HC235_11980</name>
</gene>
<dbReference type="Gene3D" id="3.10.400.10">
    <property type="entry name" value="Sulfate adenylyltransferase"/>
    <property type="match status" value="1"/>
</dbReference>
<reference evidence="2 3" key="1">
    <citation type="journal article" date="2020" name="Nat. Commun.">
        <title>The structures of two archaeal type IV pili illuminate evolutionary relationships.</title>
        <authorList>
            <person name="Wang F."/>
            <person name="Baquero D.P."/>
            <person name="Su Z."/>
            <person name="Beltran L.C."/>
            <person name="Prangishvili D."/>
            <person name="Krupovic M."/>
            <person name="Egelman E.H."/>
        </authorList>
    </citation>
    <scope>NUCLEOTIDE SEQUENCE [LARGE SCALE GENOMIC DNA]</scope>
    <source>
        <strain evidence="2 3">2GA</strain>
    </source>
</reference>
<keyword evidence="3" id="KW-1185">Reference proteome</keyword>
<feature type="domain" description="ATP-sulfurylase PUA-like" evidence="1">
    <location>
        <begin position="50"/>
        <end position="88"/>
    </location>
</feature>
<dbReference type="EMBL" id="JAAVJF010000007">
    <property type="protein sequence ID" value="NYR16629.1"/>
    <property type="molecule type" value="Genomic_DNA"/>
</dbReference>
<proteinExistence type="predicted"/>
<organism evidence="2 3">
    <name type="scientific">Pyrobaculum arsenaticum</name>
    <dbReference type="NCBI Taxonomy" id="121277"/>
    <lineage>
        <taxon>Archaea</taxon>
        <taxon>Thermoproteota</taxon>
        <taxon>Thermoprotei</taxon>
        <taxon>Thermoproteales</taxon>
        <taxon>Thermoproteaceae</taxon>
        <taxon>Pyrobaculum</taxon>
    </lineage>
</organism>
<dbReference type="AlphaFoldDB" id="A0A7L4PCD4"/>
<dbReference type="SUPFAM" id="SSF88697">
    <property type="entry name" value="PUA domain-like"/>
    <property type="match status" value="1"/>
</dbReference>
<comment type="caution">
    <text evidence="2">The sequence shown here is derived from an EMBL/GenBank/DDBJ whole genome shotgun (WGS) entry which is preliminary data.</text>
</comment>
<dbReference type="Pfam" id="PF14306">
    <property type="entry name" value="PUA_2"/>
    <property type="match status" value="1"/>
</dbReference>
<protein>
    <recommendedName>
        <fullName evidence="1">ATP-sulfurylase PUA-like domain-containing protein</fullName>
    </recommendedName>
</protein>
<evidence type="ECO:0000259" key="1">
    <source>
        <dbReference type="Pfam" id="PF14306"/>
    </source>
</evidence>
<sequence length="90" mass="10035">MRAPLNPCGRLAYNVADYRDKSAGIIADLTRPEIEPTLGPDGAPIRNPYRKVMSIAYGLFSPVERFVTRNEVESVLRERRLLSGGPFPFA</sequence>
<dbReference type="InterPro" id="IPR015947">
    <property type="entry name" value="PUA-like_sf"/>
</dbReference>
<dbReference type="Proteomes" id="UP000554766">
    <property type="component" value="Unassembled WGS sequence"/>
</dbReference>
<dbReference type="InterPro" id="IPR025980">
    <property type="entry name" value="ATP-Sase_PUA-like_dom"/>
</dbReference>